<dbReference type="InterPro" id="IPR035979">
    <property type="entry name" value="RBD_domain_sf"/>
</dbReference>
<dbReference type="Pfam" id="PF00076">
    <property type="entry name" value="RRM_1"/>
    <property type="match status" value="1"/>
</dbReference>
<dbReference type="InterPro" id="IPR012677">
    <property type="entry name" value="Nucleotide-bd_a/b_plait_sf"/>
</dbReference>
<organism evidence="4 5">
    <name type="scientific">Mycetomoellerius zeteki</name>
    <dbReference type="NCBI Taxonomy" id="64791"/>
    <lineage>
        <taxon>Eukaryota</taxon>
        <taxon>Metazoa</taxon>
        <taxon>Ecdysozoa</taxon>
        <taxon>Arthropoda</taxon>
        <taxon>Hexapoda</taxon>
        <taxon>Insecta</taxon>
        <taxon>Pterygota</taxon>
        <taxon>Neoptera</taxon>
        <taxon>Endopterygota</taxon>
        <taxon>Hymenoptera</taxon>
        <taxon>Apocrita</taxon>
        <taxon>Aculeata</taxon>
        <taxon>Formicoidea</taxon>
        <taxon>Formicidae</taxon>
        <taxon>Myrmicinae</taxon>
        <taxon>Mycetomoellerius</taxon>
    </lineage>
</organism>
<dbReference type="AlphaFoldDB" id="A0A151WZA8"/>
<feature type="domain" description="RRM" evidence="3">
    <location>
        <begin position="5"/>
        <end position="89"/>
    </location>
</feature>
<dbReference type="InterPro" id="IPR000504">
    <property type="entry name" value="RRM_dom"/>
</dbReference>
<dbReference type="GO" id="GO:0003723">
    <property type="term" value="F:RNA binding"/>
    <property type="evidence" value="ECO:0007669"/>
    <property type="project" value="UniProtKB-UniRule"/>
</dbReference>
<evidence type="ECO:0000259" key="3">
    <source>
        <dbReference type="PROSITE" id="PS50102"/>
    </source>
</evidence>
<dbReference type="Proteomes" id="UP000075809">
    <property type="component" value="Unassembled WGS sequence"/>
</dbReference>
<evidence type="ECO:0000256" key="1">
    <source>
        <dbReference type="ARBA" id="ARBA00022884"/>
    </source>
</evidence>
<dbReference type="KEGG" id="mzt:108724677"/>
<accession>A0A151WZA8</accession>
<dbReference type="Gene3D" id="3.30.70.330">
    <property type="match status" value="1"/>
</dbReference>
<evidence type="ECO:0000313" key="4">
    <source>
        <dbReference type="EMBL" id="KYQ53097.1"/>
    </source>
</evidence>
<name>A0A151WZA8_9HYME</name>
<reference evidence="4 5" key="1">
    <citation type="submission" date="2015-09" db="EMBL/GenBank/DDBJ databases">
        <title>Trachymyrmex zeteki WGS genome.</title>
        <authorList>
            <person name="Nygaard S."/>
            <person name="Hu H."/>
            <person name="Boomsma J."/>
            <person name="Zhang G."/>
        </authorList>
    </citation>
    <scope>NUCLEOTIDE SEQUENCE [LARGE SCALE GENOMIC DNA]</scope>
    <source>
        <strain evidence="4">Tzet28-1</strain>
        <tissue evidence="4">Whole body</tissue>
    </source>
</reference>
<evidence type="ECO:0000256" key="2">
    <source>
        <dbReference type="PROSITE-ProRule" id="PRU00176"/>
    </source>
</evidence>
<dbReference type="STRING" id="64791.A0A151WZA8"/>
<dbReference type="PROSITE" id="PS50102">
    <property type="entry name" value="RRM"/>
    <property type="match status" value="1"/>
</dbReference>
<sequence length="89" mass="10395">MVRKYTINITNIPWTVGRHELWLYFSQFGCVKNAFVAFDKISGLHQGYGHVTFLKKECINAVLERKHSLEGKDLVLYKKKETDQSNTFN</sequence>
<dbReference type="EMBL" id="KQ982649">
    <property type="protein sequence ID" value="KYQ53097.1"/>
    <property type="molecule type" value="Genomic_DNA"/>
</dbReference>
<keyword evidence="5" id="KW-1185">Reference proteome</keyword>
<protein>
    <submittedName>
        <fullName evidence="4">SRA stem-loop-interacting RNA-binding protein, mitochondrial</fullName>
    </submittedName>
</protein>
<evidence type="ECO:0000313" key="5">
    <source>
        <dbReference type="Proteomes" id="UP000075809"/>
    </source>
</evidence>
<dbReference type="SMART" id="SM00360">
    <property type="entry name" value="RRM"/>
    <property type="match status" value="1"/>
</dbReference>
<proteinExistence type="predicted"/>
<keyword evidence="1 2" id="KW-0694">RNA-binding</keyword>
<dbReference type="OrthoDB" id="267048at2759"/>
<dbReference type="SUPFAM" id="SSF54928">
    <property type="entry name" value="RNA-binding domain, RBD"/>
    <property type="match status" value="1"/>
</dbReference>
<gene>
    <name evidence="4" type="ORF">ALC60_07825</name>
</gene>